<comment type="caution">
    <text evidence="2">The sequence shown here is derived from an EMBL/GenBank/DDBJ whole genome shotgun (WGS) entry which is preliminary data.</text>
</comment>
<dbReference type="Proteomes" id="UP001161276">
    <property type="component" value="Unassembled WGS sequence"/>
</dbReference>
<dbReference type="SUPFAM" id="SSF160631">
    <property type="entry name" value="SMI1/KNR4-like"/>
    <property type="match status" value="1"/>
</dbReference>
<dbReference type="Pfam" id="PF09346">
    <property type="entry name" value="SMI1_KNR4"/>
    <property type="match status" value="1"/>
</dbReference>
<dbReference type="InterPro" id="IPR037883">
    <property type="entry name" value="Knr4/Smi1-like_sf"/>
</dbReference>
<reference evidence="2" key="1">
    <citation type="submission" date="2022-09" db="EMBL/GenBank/DDBJ databases">
        <title>Intensive care unit water sources are persistently colonized with multi-drug resistant bacteria and are the site of extensive horizontal gene transfer of antibiotic resistance genes.</title>
        <authorList>
            <person name="Diorio-Toth L."/>
        </authorList>
    </citation>
    <scope>NUCLEOTIDE SEQUENCE</scope>
    <source>
        <strain evidence="2">GD03676</strain>
    </source>
</reference>
<protein>
    <submittedName>
        <fullName evidence="2">SMI1/KNR4 family protein</fullName>
    </submittedName>
</protein>
<proteinExistence type="predicted"/>
<dbReference type="RefSeq" id="WP_280030150.1">
    <property type="nucleotide sequence ID" value="NZ_JAOCKG010000042.1"/>
</dbReference>
<name>A0AA42WGE9_9BURK</name>
<evidence type="ECO:0000313" key="3">
    <source>
        <dbReference type="Proteomes" id="UP001161276"/>
    </source>
</evidence>
<dbReference type="Gene3D" id="3.40.1580.10">
    <property type="entry name" value="SMI1/KNR4-like"/>
    <property type="match status" value="1"/>
</dbReference>
<dbReference type="AlphaFoldDB" id="A0AA42WGE9"/>
<dbReference type="EMBL" id="JAOCKG010000042">
    <property type="protein sequence ID" value="MDH2054985.1"/>
    <property type="molecule type" value="Genomic_DNA"/>
</dbReference>
<evidence type="ECO:0000259" key="1">
    <source>
        <dbReference type="SMART" id="SM00860"/>
    </source>
</evidence>
<dbReference type="InterPro" id="IPR018958">
    <property type="entry name" value="Knr4/Smi1-like_dom"/>
</dbReference>
<dbReference type="SMART" id="SM00860">
    <property type="entry name" value="SMI1_KNR4"/>
    <property type="match status" value="1"/>
</dbReference>
<accession>A0AA42WGE9</accession>
<evidence type="ECO:0000313" key="2">
    <source>
        <dbReference type="EMBL" id="MDH2054985.1"/>
    </source>
</evidence>
<gene>
    <name evidence="2" type="ORF">N5K24_31635</name>
</gene>
<sequence length="137" mass="15456">MDSGYVYRYLLRDWCLEPGASADEIGDVVKRMRFSLPADYLNFIGEHNGGEGFVGENYLILWKIGDLIDFNADYEVENYAPGIFLFGSSGGGEGYGFDTRSLKLPIVRIPFIGMELQYADKVSDDFGKLWSALRESR</sequence>
<feature type="domain" description="Knr4/Smi1-like" evidence="1">
    <location>
        <begin position="19"/>
        <end position="135"/>
    </location>
</feature>
<organism evidence="2 3">
    <name type="scientific">Achromobacter marplatensis</name>
    <dbReference type="NCBI Taxonomy" id="470868"/>
    <lineage>
        <taxon>Bacteria</taxon>
        <taxon>Pseudomonadati</taxon>
        <taxon>Pseudomonadota</taxon>
        <taxon>Betaproteobacteria</taxon>
        <taxon>Burkholderiales</taxon>
        <taxon>Alcaligenaceae</taxon>
        <taxon>Achromobacter</taxon>
    </lineage>
</organism>